<dbReference type="GO" id="GO:0019843">
    <property type="term" value="F:rRNA binding"/>
    <property type="evidence" value="ECO:0007669"/>
    <property type="project" value="UniProtKB-UniRule"/>
</dbReference>
<dbReference type="OrthoDB" id="9788336at2"/>
<feature type="domain" description="Large ribosomal subunit protein bL9 C-terminal" evidence="9">
    <location>
        <begin position="64"/>
        <end position="146"/>
    </location>
</feature>
<dbReference type="InterPro" id="IPR036791">
    <property type="entry name" value="Ribosomal_bL9_C_sf"/>
</dbReference>
<dbReference type="Gene3D" id="3.40.5.10">
    <property type="entry name" value="Ribosomal protein L9, N-terminal domain"/>
    <property type="match status" value="1"/>
</dbReference>
<protein>
    <recommendedName>
        <fullName evidence="6 7">Large ribosomal subunit protein bL9</fullName>
    </recommendedName>
</protein>
<dbReference type="InterPro" id="IPR000244">
    <property type="entry name" value="Ribosomal_bL9"/>
</dbReference>
<dbReference type="GO" id="GO:0003735">
    <property type="term" value="F:structural constituent of ribosome"/>
    <property type="evidence" value="ECO:0007669"/>
    <property type="project" value="InterPro"/>
</dbReference>
<dbReference type="Gene3D" id="3.10.430.100">
    <property type="entry name" value="Ribosomal protein L9, C-terminal domain"/>
    <property type="match status" value="1"/>
</dbReference>
<evidence type="ECO:0000256" key="2">
    <source>
        <dbReference type="ARBA" id="ARBA00022730"/>
    </source>
</evidence>
<dbReference type="InterPro" id="IPR020070">
    <property type="entry name" value="Ribosomal_bL9_N"/>
</dbReference>
<evidence type="ECO:0000313" key="10">
    <source>
        <dbReference type="EMBL" id="EGO65690.1"/>
    </source>
</evidence>
<keyword evidence="4 7" id="KW-0689">Ribosomal protein</keyword>
<dbReference type="RefSeq" id="WP_004092069.1">
    <property type="nucleotide sequence ID" value="NZ_AFGF01000015.1"/>
</dbReference>
<dbReference type="GO" id="GO:0006412">
    <property type="term" value="P:translation"/>
    <property type="evidence" value="ECO:0007669"/>
    <property type="project" value="UniProtKB-UniRule"/>
</dbReference>
<dbReference type="AlphaFoldDB" id="F7NE35"/>
<proteinExistence type="inferred from homology"/>
<accession>F7NE35</accession>
<keyword evidence="3 7" id="KW-0694">RNA-binding</keyword>
<dbReference type="STRING" id="1009370.ALO_01489"/>
<dbReference type="eggNOG" id="COG0359">
    <property type="taxonomic scope" value="Bacteria"/>
</dbReference>
<evidence type="ECO:0000259" key="8">
    <source>
        <dbReference type="Pfam" id="PF01281"/>
    </source>
</evidence>
<dbReference type="Proteomes" id="UP000003240">
    <property type="component" value="Unassembled WGS sequence"/>
</dbReference>
<dbReference type="Pfam" id="PF03948">
    <property type="entry name" value="Ribosomal_L9_C"/>
    <property type="match status" value="1"/>
</dbReference>
<name>F7NE35_9FIRM</name>
<dbReference type="InterPro" id="IPR020594">
    <property type="entry name" value="Ribosomal_bL9_bac/chp"/>
</dbReference>
<dbReference type="InterPro" id="IPR036935">
    <property type="entry name" value="Ribosomal_bL9_N_sf"/>
</dbReference>
<organism evidence="10 11">
    <name type="scientific">Acetonema longum DSM 6540</name>
    <dbReference type="NCBI Taxonomy" id="1009370"/>
    <lineage>
        <taxon>Bacteria</taxon>
        <taxon>Bacillati</taxon>
        <taxon>Bacillota</taxon>
        <taxon>Negativicutes</taxon>
        <taxon>Acetonemataceae</taxon>
        <taxon>Acetonema</taxon>
    </lineage>
</organism>
<dbReference type="NCBIfam" id="TIGR00158">
    <property type="entry name" value="L9"/>
    <property type="match status" value="1"/>
</dbReference>
<evidence type="ECO:0000256" key="4">
    <source>
        <dbReference type="ARBA" id="ARBA00022980"/>
    </source>
</evidence>
<dbReference type="SUPFAM" id="SSF55653">
    <property type="entry name" value="Ribosomal protein L9 C-domain"/>
    <property type="match status" value="1"/>
</dbReference>
<sequence>MKVILIQEVKGLGKKDAVVEVSEGYARNFLLPKKLAVPATDSNLNTITQQKAAQARREQQQLDEAKMLASQLSKLSVTIPVKTGEGGKLFGSVTGKDVADALAKTHGVEIDRRKVELKDTVKAVGTFTVVIRVHPEITAQIELHVVSAGDR</sequence>
<dbReference type="PANTHER" id="PTHR21368">
    <property type="entry name" value="50S RIBOSOMAL PROTEIN L9"/>
    <property type="match status" value="1"/>
</dbReference>
<reference evidence="10 11" key="1">
    <citation type="journal article" date="2011" name="EMBO J.">
        <title>Structural diversity of bacterial flagellar motors.</title>
        <authorList>
            <person name="Chen S."/>
            <person name="Beeby M."/>
            <person name="Murphy G.E."/>
            <person name="Leadbetter J.R."/>
            <person name="Hendrixson D.R."/>
            <person name="Briegel A."/>
            <person name="Li Z."/>
            <person name="Shi J."/>
            <person name="Tocheva E.I."/>
            <person name="Muller A."/>
            <person name="Dobro M.J."/>
            <person name="Jensen G.J."/>
        </authorList>
    </citation>
    <scope>NUCLEOTIDE SEQUENCE [LARGE SCALE GENOMIC DNA]</scope>
    <source>
        <strain evidence="10 11">DSM 6540</strain>
    </source>
</reference>
<comment type="caution">
    <text evidence="10">The sequence shown here is derived from an EMBL/GenBank/DDBJ whole genome shotgun (WGS) entry which is preliminary data.</text>
</comment>
<gene>
    <name evidence="7 10" type="primary">rplI</name>
    <name evidence="10" type="ORF">ALO_01489</name>
</gene>
<evidence type="ECO:0000313" key="11">
    <source>
        <dbReference type="Proteomes" id="UP000003240"/>
    </source>
</evidence>
<keyword evidence="11" id="KW-1185">Reference proteome</keyword>
<evidence type="ECO:0000256" key="3">
    <source>
        <dbReference type="ARBA" id="ARBA00022884"/>
    </source>
</evidence>
<evidence type="ECO:0000256" key="1">
    <source>
        <dbReference type="ARBA" id="ARBA00010605"/>
    </source>
</evidence>
<dbReference type="GO" id="GO:0005840">
    <property type="term" value="C:ribosome"/>
    <property type="evidence" value="ECO:0007669"/>
    <property type="project" value="UniProtKB-KW"/>
</dbReference>
<dbReference type="FunFam" id="3.10.430.100:FF:000006">
    <property type="entry name" value="50S ribosomal protein L9"/>
    <property type="match status" value="1"/>
</dbReference>
<evidence type="ECO:0000259" key="9">
    <source>
        <dbReference type="Pfam" id="PF03948"/>
    </source>
</evidence>
<dbReference type="HAMAP" id="MF_00503">
    <property type="entry name" value="Ribosomal_bL9"/>
    <property type="match status" value="1"/>
</dbReference>
<evidence type="ECO:0000256" key="5">
    <source>
        <dbReference type="ARBA" id="ARBA00023274"/>
    </source>
</evidence>
<feature type="domain" description="Ribosomal protein L9" evidence="8">
    <location>
        <begin position="1"/>
        <end position="46"/>
    </location>
</feature>
<dbReference type="EMBL" id="AFGF01000015">
    <property type="protein sequence ID" value="EGO65690.1"/>
    <property type="molecule type" value="Genomic_DNA"/>
</dbReference>
<comment type="similarity">
    <text evidence="1 7">Belongs to the bacterial ribosomal protein bL9 family.</text>
</comment>
<dbReference type="SUPFAM" id="SSF55658">
    <property type="entry name" value="L9 N-domain-like"/>
    <property type="match status" value="1"/>
</dbReference>
<dbReference type="InterPro" id="IPR020069">
    <property type="entry name" value="Ribosomal_bL9_C"/>
</dbReference>
<comment type="function">
    <text evidence="7">Binds to the 23S rRNA.</text>
</comment>
<dbReference type="Pfam" id="PF01281">
    <property type="entry name" value="Ribosomal_L9_N"/>
    <property type="match status" value="1"/>
</dbReference>
<evidence type="ECO:0000256" key="6">
    <source>
        <dbReference type="ARBA" id="ARBA00035292"/>
    </source>
</evidence>
<evidence type="ECO:0000256" key="7">
    <source>
        <dbReference type="HAMAP-Rule" id="MF_00503"/>
    </source>
</evidence>
<dbReference type="InterPro" id="IPR009027">
    <property type="entry name" value="Ribosomal_bL9/RNase_H1_N"/>
</dbReference>
<keyword evidence="2 7" id="KW-0699">rRNA-binding</keyword>
<dbReference type="GO" id="GO:1990904">
    <property type="term" value="C:ribonucleoprotein complex"/>
    <property type="evidence" value="ECO:0007669"/>
    <property type="project" value="UniProtKB-KW"/>
</dbReference>
<keyword evidence="5 7" id="KW-0687">Ribonucleoprotein</keyword>